<feature type="compositionally biased region" description="Acidic residues" evidence="1">
    <location>
        <begin position="270"/>
        <end position="283"/>
    </location>
</feature>
<dbReference type="EMBL" id="SRPR01000079">
    <property type="protein sequence ID" value="KAG5961493.1"/>
    <property type="molecule type" value="Genomic_DNA"/>
</dbReference>
<feature type="compositionally biased region" description="Basic and acidic residues" evidence="1">
    <location>
        <begin position="252"/>
        <end position="265"/>
    </location>
</feature>
<evidence type="ECO:0000313" key="4">
    <source>
        <dbReference type="Proteomes" id="UP000742024"/>
    </source>
</evidence>
<comment type="caution">
    <text evidence="3">The sequence shown here is derived from an EMBL/GenBank/DDBJ whole genome shotgun (WGS) entry which is preliminary data.</text>
</comment>
<feature type="transmembrane region" description="Helical" evidence="2">
    <location>
        <begin position="24"/>
        <end position="48"/>
    </location>
</feature>
<keyword evidence="4" id="KW-1185">Reference proteome</keyword>
<keyword evidence="2" id="KW-0812">Transmembrane</keyword>
<evidence type="ECO:0000313" key="3">
    <source>
        <dbReference type="EMBL" id="KAG5961493.1"/>
    </source>
</evidence>
<evidence type="ECO:0000256" key="2">
    <source>
        <dbReference type="SAM" id="Phobius"/>
    </source>
</evidence>
<keyword evidence="2" id="KW-0472">Membrane</keyword>
<dbReference type="Proteomes" id="UP000742024">
    <property type="component" value="Unassembled WGS sequence"/>
</dbReference>
<accession>A0ABQ7PF29</accession>
<feature type="region of interest" description="Disordered" evidence="1">
    <location>
        <begin position="252"/>
        <end position="304"/>
    </location>
</feature>
<proteinExistence type="predicted"/>
<reference evidence="3 4" key="1">
    <citation type="journal article" date="2020" name="bioRxiv">
        <title>Whole genome comparisons of ergot fungi reveals the divergence and evolution of species within the genus Claviceps are the result of varying mechanisms driving genome evolution and host range expansion.</title>
        <authorList>
            <person name="Wyka S.A."/>
            <person name="Mondo S.J."/>
            <person name="Liu M."/>
            <person name="Dettman J."/>
            <person name="Nalam V."/>
            <person name="Broders K.D."/>
        </authorList>
    </citation>
    <scope>NUCLEOTIDE SEQUENCE [LARGE SCALE GENOMIC DNA]</scope>
    <source>
        <strain evidence="3 4">LM583</strain>
    </source>
</reference>
<evidence type="ECO:0000256" key="1">
    <source>
        <dbReference type="SAM" id="MobiDB-lite"/>
    </source>
</evidence>
<protein>
    <submittedName>
        <fullName evidence="3">Uncharacterized protein</fullName>
    </submittedName>
</protein>
<organism evidence="3 4">
    <name type="scientific">Claviceps arundinis</name>
    <dbReference type="NCBI Taxonomy" id="1623583"/>
    <lineage>
        <taxon>Eukaryota</taxon>
        <taxon>Fungi</taxon>
        <taxon>Dikarya</taxon>
        <taxon>Ascomycota</taxon>
        <taxon>Pezizomycotina</taxon>
        <taxon>Sordariomycetes</taxon>
        <taxon>Hypocreomycetidae</taxon>
        <taxon>Hypocreales</taxon>
        <taxon>Clavicipitaceae</taxon>
        <taxon>Claviceps</taxon>
    </lineage>
</organism>
<sequence length="401" mass="45345">MSDFAFFNSTFNLTTLTSVGNQNALSVGIGGLTGGIGIFSFLFFLLPIHHHDVQFIFKFGIQGEDYRPGEELPWKHTIGARVYDNMGRFMKGTMRGYVCINGIENCVAHIHPVKRQPAYAMIQGAPRPVCLAAVGVRYESGDKYGWVGNWAQTCEQPWYYSAHNAIMGNETFGINCAWVGKRGYKRPHRSRHRRHRTGIPTGIRIHWVDFTHAYRSYHDNEYYCRDNNTALAFHRHKHPGFFDGTSLPERVYTRPREKEPPEKRAVGQAEEVEEVEEVEEQADEAQGQADEESARHMAPDISPGMYKRTVKSHMSHHSAKFLCESRSSAGPSLVAMSDRLFCHMPNRVLYQFCADVESGGCWDHEAHRFDAKGPGKIHARSALPNIVFDKPLVWGAPEGSS</sequence>
<name>A0ABQ7PF29_9HYPO</name>
<keyword evidence="2" id="KW-1133">Transmembrane helix</keyword>
<gene>
    <name evidence="3" type="ORF">E4U57_007531</name>
</gene>